<organism evidence="17 18">
    <name type="scientific">Lymnaea stagnalis</name>
    <name type="common">Great pond snail</name>
    <name type="synonym">Helix stagnalis</name>
    <dbReference type="NCBI Taxonomy" id="6523"/>
    <lineage>
        <taxon>Eukaryota</taxon>
        <taxon>Metazoa</taxon>
        <taxon>Spiralia</taxon>
        <taxon>Lophotrochozoa</taxon>
        <taxon>Mollusca</taxon>
        <taxon>Gastropoda</taxon>
        <taxon>Heterobranchia</taxon>
        <taxon>Euthyneura</taxon>
        <taxon>Panpulmonata</taxon>
        <taxon>Hygrophila</taxon>
        <taxon>Lymnaeoidea</taxon>
        <taxon>Lymnaeidae</taxon>
        <taxon>Lymnaea</taxon>
    </lineage>
</organism>
<proteinExistence type="inferred from homology"/>
<dbReference type="Pfam" id="PF26577">
    <property type="entry name" value="TSEN34_N"/>
    <property type="match status" value="1"/>
</dbReference>
<evidence type="ECO:0000259" key="16">
    <source>
        <dbReference type="Pfam" id="PF26577"/>
    </source>
</evidence>
<evidence type="ECO:0000259" key="15">
    <source>
        <dbReference type="Pfam" id="PF01974"/>
    </source>
</evidence>
<feature type="compositionally biased region" description="Polar residues" evidence="14">
    <location>
        <begin position="73"/>
        <end position="85"/>
    </location>
</feature>
<dbReference type="InterPro" id="IPR006677">
    <property type="entry name" value="tRNA_intron_Endonuc_cat-like"/>
</dbReference>
<feature type="domain" description="TSEN34 N-terminal" evidence="16">
    <location>
        <begin position="218"/>
        <end position="272"/>
    </location>
</feature>
<feature type="region of interest" description="Disordered" evidence="14">
    <location>
        <begin position="121"/>
        <end position="174"/>
    </location>
</feature>
<keyword evidence="7" id="KW-0539">Nucleus</keyword>
<feature type="compositionally biased region" description="Acidic residues" evidence="14">
    <location>
        <begin position="147"/>
        <end position="174"/>
    </location>
</feature>
<dbReference type="EMBL" id="CAXITT010000463">
    <property type="protein sequence ID" value="CAL1541976.1"/>
    <property type="molecule type" value="Genomic_DNA"/>
</dbReference>
<reference evidence="17 18" key="1">
    <citation type="submission" date="2024-04" db="EMBL/GenBank/DDBJ databases">
        <authorList>
            <consortium name="Genoscope - CEA"/>
            <person name="William W."/>
        </authorList>
    </citation>
    <scope>NUCLEOTIDE SEQUENCE [LARGE SCALE GENOMIC DNA]</scope>
</reference>
<sequence>MASNDKSDDEILGLGQSSSNNDTFNKEADGEIARLELDFTHAGDVDEDEEMLLLSSPSPPAQCDETKPVTVENELSSNTQNQPTKLSLVHNDTDNHAKSTCPETVEVITDDDDDVLEILDDDSDDDEFEAPANKTKRQSKFCHNNTLDDEESQEDTDHEDFDEDEEPLSDENEIDSCEESNLFIDGKINIFYIHGGFFIWNAEGKHFRFKQNICASYTDVQMLREECRIVGKLTGCLPRAPRQNNQLGLPLQLMPEEAKLLVDIDAAAVVTDDPVSSKMLKIREEAFKNIRNENFHIQQKLYRVSREEEVKHRFKDIIAGKKAKKRKIETSEHLQEGVNIGSTKTRLIASTSGCETTKKNKVSPDVGDSQKAIDTNESETDHLTVEDIVKSETSAQHALVQIFTESPWKQSVQRTFDWLYPCTEKEIMRYLVFRDLWNKGFYLTSGSKFGGDFLVYPGDPARYHSHYIAVCRSQFDEIPSLDIVTLGRLATTVRKTALLCALDKNRKVIYTSLKWTGIT</sequence>
<dbReference type="FunFam" id="3.40.1350.10:FF:000002">
    <property type="entry name" value="tRNA-splicing endonuclease subunit Sen34"/>
    <property type="match status" value="1"/>
</dbReference>
<evidence type="ECO:0000313" key="17">
    <source>
        <dbReference type="EMBL" id="CAL1541976.1"/>
    </source>
</evidence>
<comment type="catalytic activity">
    <reaction evidence="8">
        <text>pretRNA = a 3'-half-tRNA molecule with a 5'-OH end + a 5'-half-tRNA molecule with a 2',3'-cyclic phosphate end + an intron with a 2',3'-cyclic phosphate and a 5'-hydroxyl terminus.</text>
        <dbReference type="EC" id="4.6.1.16"/>
    </reaction>
</comment>
<keyword evidence="18" id="KW-1185">Reference proteome</keyword>
<evidence type="ECO:0000256" key="9">
    <source>
        <dbReference type="ARBA" id="ARBA00064779"/>
    </source>
</evidence>
<protein>
    <recommendedName>
        <fullName evidence="11">tRNA-splicing endonuclease subunit SEN34</fullName>
        <ecNumber evidence="3">4.6.1.16</ecNumber>
    </recommendedName>
    <alternativeName>
        <fullName evidence="12 13">tRNA-intron endonuclease SEN34</fullName>
    </alternativeName>
    <alternativeName>
        <fullName evidence="10">tRNA-splicing endonuclease subunit Sen34</fullName>
    </alternativeName>
</protein>
<evidence type="ECO:0000256" key="4">
    <source>
        <dbReference type="ARBA" id="ARBA00022664"/>
    </source>
</evidence>
<name>A0AAV2I835_LYMST</name>
<dbReference type="InterPro" id="IPR011856">
    <property type="entry name" value="tRNA_endonuc-like_dom_sf"/>
</dbReference>
<feature type="region of interest" description="Disordered" evidence="14">
    <location>
        <begin position="46"/>
        <end position="98"/>
    </location>
</feature>
<evidence type="ECO:0000256" key="14">
    <source>
        <dbReference type="SAM" id="MobiDB-lite"/>
    </source>
</evidence>
<dbReference type="InterPro" id="IPR036167">
    <property type="entry name" value="tRNA_intron_Endo_cat-like_sf"/>
</dbReference>
<evidence type="ECO:0000256" key="10">
    <source>
        <dbReference type="ARBA" id="ARBA00070643"/>
    </source>
</evidence>
<dbReference type="CDD" id="cd22363">
    <property type="entry name" value="tRNA-intron_lyase_C"/>
    <property type="match status" value="1"/>
</dbReference>
<evidence type="ECO:0000256" key="11">
    <source>
        <dbReference type="ARBA" id="ARBA00070870"/>
    </source>
</evidence>
<keyword evidence="6" id="KW-0456">Lyase</keyword>
<feature type="region of interest" description="Disordered" evidence="14">
    <location>
        <begin position="358"/>
        <end position="378"/>
    </location>
</feature>
<dbReference type="InterPro" id="IPR006676">
    <property type="entry name" value="tRNA_splic"/>
</dbReference>
<evidence type="ECO:0000256" key="13">
    <source>
        <dbReference type="ARBA" id="ARBA00076724"/>
    </source>
</evidence>
<dbReference type="SUPFAM" id="SSF53032">
    <property type="entry name" value="tRNA-intron endonuclease catalytic domain-like"/>
    <property type="match status" value="1"/>
</dbReference>
<dbReference type="GO" id="GO:0000213">
    <property type="term" value="F:tRNA-intron lyase activity"/>
    <property type="evidence" value="ECO:0007669"/>
    <property type="project" value="UniProtKB-EC"/>
</dbReference>
<feature type="region of interest" description="Disordered" evidence="14">
    <location>
        <begin position="1"/>
        <end position="27"/>
    </location>
</feature>
<dbReference type="GO" id="GO:0005730">
    <property type="term" value="C:nucleolus"/>
    <property type="evidence" value="ECO:0007669"/>
    <property type="project" value="UniProtKB-SubCell"/>
</dbReference>
<evidence type="ECO:0000256" key="8">
    <source>
        <dbReference type="ARBA" id="ARBA00034031"/>
    </source>
</evidence>
<dbReference type="EC" id="4.6.1.16" evidence="3"/>
<evidence type="ECO:0000256" key="1">
    <source>
        <dbReference type="ARBA" id="ARBA00004604"/>
    </source>
</evidence>
<evidence type="ECO:0000256" key="12">
    <source>
        <dbReference type="ARBA" id="ARBA00075884"/>
    </source>
</evidence>
<evidence type="ECO:0000256" key="2">
    <source>
        <dbReference type="ARBA" id="ARBA00008078"/>
    </source>
</evidence>
<dbReference type="AlphaFoldDB" id="A0AAV2I835"/>
<dbReference type="NCBIfam" id="TIGR00324">
    <property type="entry name" value="endA"/>
    <property type="match status" value="1"/>
</dbReference>
<comment type="subcellular location">
    <subcellularLocation>
        <location evidence="1">Nucleus</location>
        <location evidence="1">Nucleolus</location>
    </subcellularLocation>
</comment>
<dbReference type="Pfam" id="PF01974">
    <property type="entry name" value="tRNA_int_endo"/>
    <property type="match status" value="1"/>
</dbReference>
<gene>
    <name evidence="17" type="ORF">GSLYS_00015582001</name>
</gene>
<comment type="similarity">
    <text evidence="2">Belongs to the tRNA-intron endonuclease family.</text>
</comment>
<dbReference type="InterPro" id="IPR059049">
    <property type="entry name" value="TSEN34_N"/>
</dbReference>
<evidence type="ECO:0000256" key="6">
    <source>
        <dbReference type="ARBA" id="ARBA00023239"/>
    </source>
</evidence>
<comment type="subunit">
    <text evidence="9">tRNA splicing endonuclease is a heterotetramer composed of TSEN2, TSEN15, TSEN34/LENG5 and TSEN54. tRNA splicing endonuclease complex also contains proteins of the pre-mRNA 3'-end processing machinery such as CLP1, CPSF1, CPSF4 and CSTF2.</text>
</comment>
<dbReference type="GO" id="GO:0003676">
    <property type="term" value="F:nucleic acid binding"/>
    <property type="evidence" value="ECO:0007669"/>
    <property type="project" value="InterPro"/>
</dbReference>
<evidence type="ECO:0000256" key="5">
    <source>
        <dbReference type="ARBA" id="ARBA00022694"/>
    </source>
</evidence>
<evidence type="ECO:0000256" key="3">
    <source>
        <dbReference type="ARBA" id="ARBA00012573"/>
    </source>
</evidence>
<dbReference type="GO" id="GO:0000379">
    <property type="term" value="P:tRNA-type intron splice site recognition and cleavage"/>
    <property type="evidence" value="ECO:0007669"/>
    <property type="project" value="TreeGrafter"/>
</dbReference>
<keyword evidence="4" id="KW-0507">mRNA processing</keyword>
<dbReference type="Gene3D" id="3.40.1350.10">
    <property type="match status" value="1"/>
</dbReference>
<dbReference type="PANTHER" id="PTHR13070:SF0">
    <property type="entry name" value="TRNA-SPLICING ENDONUCLEASE SUBUNIT SEN34"/>
    <property type="match status" value="1"/>
</dbReference>
<feature type="domain" description="tRNA intron endonuclease catalytic" evidence="15">
    <location>
        <begin position="428"/>
        <end position="510"/>
    </location>
</feature>
<keyword evidence="5" id="KW-0819">tRNA processing</keyword>
<evidence type="ECO:0000256" key="7">
    <source>
        <dbReference type="ARBA" id="ARBA00023242"/>
    </source>
</evidence>
<comment type="caution">
    <text evidence="17">The sequence shown here is derived from an EMBL/GenBank/DDBJ whole genome shotgun (WGS) entry which is preliminary data.</text>
</comment>
<evidence type="ECO:0000313" key="18">
    <source>
        <dbReference type="Proteomes" id="UP001497497"/>
    </source>
</evidence>
<dbReference type="PANTHER" id="PTHR13070">
    <property type="entry name" value="TRNA-SPLICING ENDONUCLEASE SUBUNIT SEN34-RELATED"/>
    <property type="match status" value="1"/>
</dbReference>
<dbReference type="Proteomes" id="UP001497497">
    <property type="component" value="Unassembled WGS sequence"/>
</dbReference>
<dbReference type="GO" id="GO:0006397">
    <property type="term" value="P:mRNA processing"/>
    <property type="evidence" value="ECO:0007669"/>
    <property type="project" value="UniProtKB-KW"/>
</dbReference>
<accession>A0AAV2I835</accession>